<evidence type="ECO:0000256" key="8">
    <source>
        <dbReference type="ARBA" id="ARBA00023065"/>
    </source>
</evidence>
<evidence type="ECO:0000259" key="14">
    <source>
        <dbReference type="PROSITE" id="PS51384"/>
    </source>
</evidence>
<dbReference type="GO" id="GO:0006826">
    <property type="term" value="P:iron ion transport"/>
    <property type="evidence" value="ECO:0007669"/>
    <property type="project" value="TreeGrafter"/>
</dbReference>
<keyword evidence="6 12" id="KW-1133">Transmembrane helix</keyword>
<dbReference type="eggNOG" id="KOG0039">
    <property type="taxonomic scope" value="Eukaryota"/>
</dbReference>
<dbReference type="InterPro" id="IPR013121">
    <property type="entry name" value="Fe_red_NAD-bd_6"/>
</dbReference>
<dbReference type="GO" id="GO:0006879">
    <property type="term" value="P:intracellular iron ion homeostasis"/>
    <property type="evidence" value="ECO:0007669"/>
    <property type="project" value="TreeGrafter"/>
</dbReference>
<name>S8FBL0_FOMSC</name>
<dbReference type="InterPro" id="IPR017927">
    <property type="entry name" value="FAD-bd_FR_type"/>
</dbReference>
<feature type="transmembrane region" description="Helical" evidence="12">
    <location>
        <begin position="258"/>
        <end position="278"/>
    </location>
</feature>
<feature type="signal peptide" evidence="13">
    <location>
        <begin position="1"/>
        <end position="23"/>
    </location>
</feature>
<feature type="chain" id="PRO_5004551273" description="FAD-binding FR-type domain-containing protein" evidence="13">
    <location>
        <begin position="24"/>
        <end position="797"/>
    </location>
</feature>
<evidence type="ECO:0000256" key="10">
    <source>
        <dbReference type="ARBA" id="ARBA00023180"/>
    </source>
</evidence>
<dbReference type="InterPro" id="IPR013130">
    <property type="entry name" value="Fe3_Rdtase_TM_dom"/>
</dbReference>
<evidence type="ECO:0000256" key="1">
    <source>
        <dbReference type="ARBA" id="ARBA00004141"/>
    </source>
</evidence>
<dbReference type="InterPro" id="IPR039261">
    <property type="entry name" value="FNR_nucleotide-bd"/>
</dbReference>
<gene>
    <name evidence="15" type="ORF">FOMPIDRAFT_1024390</name>
</gene>
<dbReference type="InterPro" id="IPR051410">
    <property type="entry name" value="Ferric/Cupric_Reductase"/>
</dbReference>
<dbReference type="Gene3D" id="3.40.50.80">
    <property type="entry name" value="Nucleotide-binding domain of ferredoxin-NADP reductase (FNR) module"/>
    <property type="match status" value="1"/>
</dbReference>
<dbReference type="GO" id="GO:0000293">
    <property type="term" value="F:ferric-chelate reductase activity"/>
    <property type="evidence" value="ECO:0007669"/>
    <property type="project" value="UniProtKB-ARBA"/>
</dbReference>
<dbReference type="GO" id="GO:0015677">
    <property type="term" value="P:copper ion import"/>
    <property type="evidence" value="ECO:0007669"/>
    <property type="project" value="TreeGrafter"/>
</dbReference>
<dbReference type="PANTHER" id="PTHR32361:SF9">
    <property type="entry name" value="FERRIC REDUCTASE TRANSMEMBRANE COMPONENT 3-RELATED"/>
    <property type="match status" value="1"/>
</dbReference>
<dbReference type="Pfam" id="PF01794">
    <property type="entry name" value="Ferric_reduct"/>
    <property type="match status" value="1"/>
</dbReference>
<feature type="transmembrane region" description="Helical" evidence="12">
    <location>
        <begin position="405"/>
        <end position="423"/>
    </location>
</feature>
<organism evidence="15 16">
    <name type="scientific">Fomitopsis schrenkii</name>
    <name type="common">Brown rot fungus</name>
    <dbReference type="NCBI Taxonomy" id="2126942"/>
    <lineage>
        <taxon>Eukaryota</taxon>
        <taxon>Fungi</taxon>
        <taxon>Dikarya</taxon>
        <taxon>Basidiomycota</taxon>
        <taxon>Agaricomycotina</taxon>
        <taxon>Agaricomycetes</taxon>
        <taxon>Polyporales</taxon>
        <taxon>Fomitopsis</taxon>
    </lineage>
</organism>
<feature type="region of interest" description="Disordered" evidence="11">
    <location>
        <begin position="541"/>
        <end position="566"/>
    </location>
</feature>
<proteinExistence type="inferred from homology"/>
<protein>
    <recommendedName>
        <fullName evidence="14">FAD-binding FR-type domain-containing protein</fullName>
    </recommendedName>
</protein>
<reference evidence="15 16" key="1">
    <citation type="journal article" date="2012" name="Science">
        <title>The Paleozoic origin of enzymatic lignin decomposition reconstructed from 31 fungal genomes.</title>
        <authorList>
            <person name="Floudas D."/>
            <person name="Binder M."/>
            <person name="Riley R."/>
            <person name="Barry K."/>
            <person name="Blanchette R.A."/>
            <person name="Henrissat B."/>
            <person name="Martinez A.T."/>
            <person name="Otillar R."/>
            <person name="Spatafora J.W."/>
            <person name="Yadav J.S."/>
            <person name="Aerts A."/>
            <person name="Benoit I."/>
            <person name="Boyd A."/>
            <person name="Carlson A."/>
            <person name="Copeland A."/>
            <person name="Coutinho P.M."/>
            <person name="de Vries R.P."/>
            <person name="Ferreira P."/>
            <person name="Findley K."/>
            <person name="Foster B."/>
            <person name="Gaskell J."/>
            <person name="Glotzer D."/>
            <person name="Gorecki P."/>
            <person name="Heitman J."/>
            <person name="Hesse C."/>
            <person name="Hori C."/>
            <person name="Igarashi K."/>
            <person name="Jurgens J.A."/>
            <person name="Kallen N."/>
            <person name="Kersten P."/>
            <person name="Kohler A."/>
            <person name="Kuees U."/>
            <person name="Kumar T.K.A."/>
            <person name="Kuo A."/>
            <person name="LaButti K."/>
            <person name="Larrondo L.F."/>
            <person name="Lindquist E."/>
            <person name="Ling A."/>
            <person name="Lombard V."/>
            <person name="Lucas S."/>
            <person name="Lundell T."/>
            <person name="Martin R."/>
            <person name="McLaughlin D.J."/>
            <person name="Morgenstern I."/>
            <person name="Morin E."/>
            <person name="Murat C."/>
            <person name="Nagy L.G."/>
            <person name="Nolan M."/>
            <person name="Ohm R.A."/>
            <person name="Patyshakuliyeva A."/>
            <person name="Rokas A."/>
            <person name="Ruiz-Duenas F.J."/>
            <person name="Sabat G."/>
            <person name="Salamov A."/>
            <person name="Samejima M."/>
            <person name="Schmutz J."/>
            <person name="Slot J.C."/>
            <person name="St John F."/>
            <person name="Stenlid J."/>
            <person name="Sun H."/>
            <person name="Sun S."/>
            <person name="Syed K."/>
            <person name="Tsang A."/>
            <person name="Wiebenga A."/>
            <person name="Young D."/>
            <person name="Pisabarro A."/>
            <person name="Eastwood D.C."/>
            <person name="Martin F."/>
            <person name="Cullen D."/>
            <person name="Grigoriev I.V."/>
            <person name="Hibbett D.S."/>
        </authorList>
    </citation>
    <scope>NUCLEOTIDE SEQUENCE</scope>
    <source>
        <strain evidence="16">FP-58527</strain>
    </source>
</reference>
<dbReference type="HOGENOM" id="CLU_010365_1_0_1"/>
<evidence type="ECO:0000256" key="11">
    <source>
        <dbReference type="SAM" id="MobiDB-lite"/>
    </source>
</evidence>
<feature type="transmembrane region" description="Helical" evidence="12">
    <location>
        <begin position="319"/>
        <end position="339"/>
    </location>
</feature>
<keyword evidence="5" id="KW-0249">Electron transport</keyword>
<feature type="compositionally biased region" description="Low complexity" evidence="11">
    <location>
        <begin position="541"/>
        <end position="552"/>
    </location>
</feature>
<dbReference type="PANTHER" id="PTHR32361">
    <property type="entry name" value="FERRIC/CUPRIC REDUCTASE TRANSMEMBRANE COMPONENT"/>
    <property type="match status" value="1"/>
</dbReference>
<evidence type="ECO:0000313" key="16">
    <source>
        <dbReference type="Proteomes" id="UP000015241"/>
    </source>
</evidence>
<feature type="transmembrane region" description="Helical" evidence="12">
    <location>
        <begin position="346"/>
        <end position="364"/>
    </location>
</feature>
<dbReference type="Proteomes" id="UP000015241">
    <property type="component" value="Unassembled WGS sequence"/>
</dbReference>
<sequence length="797" mass="89234">MLALSLLSIAAAGLLLFPRTVRADHKYTKAELCSQGCYEAVSGLTFKDVSLEDTYVGQKCHSTLSVTSIYACYASYCSEYSPSESFGYLNDWCTEYGVTPLSLSYEQGMEYIKEQYGSVSNVTVIDPRLILATTAVNTTIVPVREYVDLGIDTLKTWQHQMYIHHSFGWSMYVLAVGVILIGVANRVFAFIIHAAIKRSGLLLDVERTKGGKPVVPNRGIFNKINNLWTKHITLPATFGYRHIQPWAFCTIPTRLQSILLFVYVALNFIFCCVDYHTFEGNTYWTMPASQLSRYMADRTGIISYANLPLLWLFAGRNDLLLWLTGWSFSTFNVFHRYVARVATAQAIAHSFGYTVHSYITYGYNWAEYHEEMKERYYATGIAATTIMSVLIGLSVFPIRRHFYELFLVTHVTFSLALIVLLFYHTQIFDGEYDGYLWPCVGFWVFDRFIRLVRLGLLNWRVINPKDDRLKRNRATAVYDPEGDIIRLTVRASMNLAVGAGVHYYIYTPTLSFMLWENHPFTLSAWRNLLLPCDAEAGQAPAAAEAIQQVPEQTASGGTDSPLDSKDGSIVSKHGAGAVVSHSSQQELVFIIRPYKGMTSGLKKQLLKAPGYTKDLIVLLEGPYGVKTNLTSYERVLMISGGSGVTGITSYLCEQGAHAPGRHTRFVWAAREESFVSDVVEKDLAPFVDRGDVVLDLYLTRGPQAASQDKKVGVEVTLRRLSSRAGAANGPRVTYARPNVAELLEDEIGQLLTKDSRLAVVVCGPGRMADDVRREVVRSIGSKIDASRIELHEESFGW</sequence>
<dbReference type="AlphaFoldDB" id="S8FBL0"/>
<feature type="domain" description="FAD-binding FR-type" evidence="14">
    <location>
        <begin position="462"/>
        <end position="629"/>
    </location>
</feature>
<dbReference type="Pfam" id="PF08030">
    <property type="entry name" value="NAD_binding_6"/>
    <property type="match status" value="1"/>
</dbReference>
<dbReference type="EMBL" id="KE504160">
    <property type="protein sequence ID" value="EPS98980.1"/>
    <property type="molecule type" value="Genomic_DNA"/>
</dbReference>
<evidence type="ECO:0000256" key="4">
    <source>
        <dbReference type="ARBA" id="ARBA00022692"/>
    </source>
</evidence>
<dbReference type="InParanoid" id="S8FBL0"/>
<evidence type="ECO:0000256" key="5">
    <source>
        <dbReference type="ARBA" id="ARBA00022982"/>
    </source>
</evidence>
<keyword evidence="16" id="KW-1185">Reference proteome</keyword>
<dbReference type="SUPFAM" id="SSF52343">
    <property type="entry name" value="Ferredoxin reductase-like, C-terminal NADP-linked domain"/>
    <property type="match status" value="1"/>
</dbReference>
<evidence type="ECO:0000256" key="12">
    <source>
        <dbReference type="SAM" id="Phobius"/>
    </source>
</evidence>
<keyword evidence="7" id="KW-0560">Oxidoreductase</keyword>
<keyword evidence="9 12" id="KW-0472">Membrane</keyword>
<keyword evidence="3" id="KW-0813">Transport</keyword>
<keyword evidence="8" id="KW-0406">Ion transport</keyword>
<comment type="subcellular location">
    <subcellularLocation>
        <location evidence="1">Membrane</location>
        <topology evidence="1">Multi-pass membrane protein</topology>
    </subcellularLocation>
</comment>
<feature type="transmembrane region" description="Helical" evidence="12">
    <location>
        <begin position="169"/>
        <end position="192"/>
    </location>
</feature>
<evidence type="ECO:0000256" key="9">
    <source>
        <dbReference type="ARBA" id="ARBA00023136"/>
    </source>
</evidence>
<accession>S8FBL0</accession>
<dbReference type="PROSITE" id="PS51384">
    <property type="entry name" value="FAD_FR"/>
    <property type="match status" value="1"/>
</dbReference>
<keyword evidence="13" id="KW-0732">Signal</keyword>
<evidence type="ECO:0000256" key="6">
    <source>
        <dbReference type="ARBA" id="ARBA00022989"/>
    </source>
</evidence>
<evidence type="ECO:0000313" key="15">
    <source>
        <dbReference type="EMBL" id="EPS98980.1"/>
    </source>
</evidence>
<comment type="similarity">
    <text evidence="2">Belongs to the ferric reductase (FRE) family.</text>
</comment>
<dbReference type="GO" id="GO:0005886">
    <property type="term" value="C:plasma membrane"/>
    <property type="evidence" value="ECO:0007669"/>
    <property type="project" value="TreeGrafter"/>
</dbReference>
<evidence type="ECO:0000256" key="7">
    <source>
        <dbReference type="ARBA" id="ARBA00023002"/>
    </source>
</evidence>
<dbReference type="InterPro" id="IPR013112">
    <property type="entry name" value="FAD-bd_8"/>
</dbReference>
<dbReference type="OrthoDB" id="4494341at2759"/>
<dbReference type="SFLD" id="SFLDG01168">
    <property type="entry name" value="Ferric_reductase_subgroup_(FRE"/>
    <property type="match status" value="1"/>
</dbReference>
<dbReference type="CDD" id="cd06186">
    <property type="entry name" value="NOX_Duox_like_FAD_NADP"/>
    <property type="match status" value="1"/>
</dbReference>
<evidence type="ECO:0000256" key="13">
    <source>
        <dbReference type="SAM" id="SignalP"/>
    </source>
</evidence>
<keyword evidence="4 12" id="KW-0812">Transmembrane</keyword>
<evidence type="ECO:0000256" key="2">
    <source>
        <dbReference type="ARBA" id="ARBA00006278"/>
    </source>
</evidence>
<dbReference type="SFLD" id="SFLDS00052">
    <property type="entry name" value="Ferric_Reductase_Domain"/>
    <property type="match status" value="1"/>
</dbReference>
<feature type="transmembrane region" description="Helical" evidence="12">
    <location>
        <begin position="376"/>
        <end position="398"/>
    </location>
</feature>
<keyword evidence="10" id="KW-0325">Glycoprotein</keyword>
<dbReference type="STRING" id="743788.S8FBL0"/>
<dbReference type="Pfam" id="PF08022">
    <property type="entry name" value="FAD_binding_8"/>
    <property type="match status" value="1"/>
</dbReference>
<evidence type="ECO:0000256" key="3">
    <source>
        <dbReference type="ARBA" id="ARBA00022448"/>
    </source>
</evidence>